<reference evidence="2 3" key="1">
    <citation type="submission" date="2018-08" db="EMBL/GenBank/DDBJ databases">
        <title>Henriciella mobilis sp. nov., isolated from seawater.</title>
        <authorList>
            <person name="Cheng H."/>
            <person name="Wu Y.-H."/>
            <person name="Xu X.-W."/>
            <person name="Guo L.-L."/>
        </authorList>
    </citation>
    <scope>NUCLEOTIDE SEQUENCE [LARGE SCALE GENOMIC DNA]</scope>
    <source>
        <strain evidence="2 3">CCUG66934</strain>
    </source>
</reference>
<dbReference type="SUPFAM" id="SSF52540">
    <property type="entry name" value="P-loop containing nucleoside triphosphate hydrolases"/>
    <property type="match status" value="1"/>
</dbReference>
<dbReference type="Gene3D" id="3.40.50.300">
    <property type="entry name" value="P-loop containing nucleotide triphosphate hydrolases"/>
    <property type="match status" value="1"/>
</dbReference>
<feature type="transmembrane region" description="Helical" evidence="1">
    <location>
        <begin position="216"/>
        <end position="235"/>
    </location>
</feature>
<keyword evidence="3" id="KW-1185">Reference proteome</keyword>
<dbReference type="OrthoDB" id="9806624at2"/>
<accession>A0A399QYJ7</accession>
<dbReference type="AlphaFoldDB" id="A0A399QYJ7"/>
<organism evidence="2 3">
    <name type="scientific">Henriciella barbarensis</name>
    <dbReference type="NCBI Taxonomy" id="86342"/>
    <lineage>
        <taxon>Bacteria</taxon>
        <taxon>Pseudomonadati</taxon>
        <taxon>Pseudomonadota</taxon>
        <taxon>Alphaproteobacteria</taxon>
        <taxon>Hyphomonadales</taxon>
        <taxon>Hyphomonadaceae</taxon>
        <taxon>Henriciella</taxon>
    </lineage>
</organism>
<name>A0A399QYJ7_9PROT</name>
<dbReference type="Proteomes" id="UP000265431">
    <property type="component" value="Unassembled WGS sequence"/>
</dbReference>
<evidence type="ECO:0000313" key="2">
    <source>
        <dbReference type="EMBL" id="RIJ23601.1"/>
    </source>
</evidence>
<dbReference type="InterPro" id="IPR027417">
    <property type="entry name" value="P-loop_NTPase"/>
</dbReference>
<protein>
    <submittedName>
        <fullName evidence="2">Sulfotransferase family protein</fullName>
    </submittedName>
</protein>
<dbReference type="RefSeq" id="WP_119378790.1">
    <property type="nucleotide sequence ID" value="NZ_QWGB01000005.1"/>
</dbReference>
<dbReference type="PANTHER" id="PTHR36978">
    <property type="entry name" value="P-LOOP CONTAINING NUCLEOTIDE TRIPHOSPHATE HYDROLASE"/>
    <property type="match status" value="1"/>
</dbReference>
<comment type="caution">
    <text evidence="2">The sequence shown here is derived from an EMBL/GenBank/DDBJ whole genome shotgun (WGS) entry which is preliminary data.</text>
</comment>
<dbReference type="Pfam" id="PF17784">
    <property type="entry name" value="Sulfotransfer_4"/>
    <property type="match status" value="1"/>
</dbReference>
<dbReference type="GO" id="GO:0016740">
    <property type="term" value="F:transferase activity"/>
    <property type="evidence" value="ECO:0007669"/>
    <property type="project" value="UniProtKB-KW"/>
</dbReference>
<gene>
    <name evidence="2" type="ORF">D1224_04875</name>
</gene>
<keyword evidence="1" id="KW-1133">Transmembrane helix</keyword>
<proteinExistence type="predicted"/>
<dbReference type="EMBL" id="QWGB01000005">
    <property type="protein sequence ID" value="RIJ23601.1"/>
    <property type="molecule type" value="Genomic_DNA"/>
</dbReference>
<sequence>MALKVVGAGFGRTGTLSMKMALERLGFDKCHHMMEVFPSDFQLNSWHAIGRGEKPDWDEVFHGFQASVDFPSSAYWREISAHFPDAKVILTTRSFDAWYESALETIYPVSKKIPNWMTVIPKIRKIKEMTNATVWDRVFHGKFEDRDYARKIFEQHEAAVTTEIPADRLLIFHPKEGWEPLCAFLGVPVPDTPFPNVNDRADFKKRVAAFTWLNRAPWIAGALVVVGAVAAALAFQ</sequence>
<evidence type="ECO:0000256" key="1">
    <source>
        <dbReference type="SAM" id="Phobius"/>
    </source>
</evidence>
<keyword evidence="1" id="KW-0812">Transmembrane</keyword>
<dbReference type="PANTHER" id="PTHR36978:SF4">
    <property type="entry name" value="P-LOOP CONTAINING NUCLEOSIDE TRIPHOSPHATE HYDROLASE PROTEIN"/>
    <property type="match status" value="1"/>
</dbReference>
<evidence type="ECO:0000313" key="3">
    <source>
        <dbReference type="Proteomes" id="UP000265431"/>
    </source>
</evidence>
<dbReference type="InterPro" id="IPR040632">
    <property type="entry name" value="Sulfotransfer_4"/>
</dbReference>
<keyword evidence="1" id="KW-0472">Membrane</keyword>
<keyword evidence="2" id="KW-0808">Transferase</keyword>